<dbReference type="PANTHER" id="PTHR43236">
    <property type="entry name" value="ANTITOXIN HIGA1"/>
    <property type="match status" value="1"/>
</dbReference>
<dbReference type="Gene3D" id="1.10.10.2910">
    <property type="match status" value="1"/>
</dbReference>
<dbReference type="InterPro" id="IPR052345">
    <property type="entry name" value="Rad_response_metalloprotease"/>
</dbReference>
<gene>
    <name evidence="2" type="ORF">A3D99_04570</name>
</gene>
<dbReference type="InterPro" id="IPR010359">
    <property type="entry name" value="IrrE_HExxH"/>
</dbReference>
<dbReference type="AlphaFoldDB" id="A0A1G1X2R5"/>
<dbReference type="EMBL" id="MHHR01000016">
    <property type="protein sequence ID" value="OGY34312.1"/>
    <property type="molecule type" value="Genomic_DNA"/>
</dbReference>
<dbReference type="PANTHER" id="PTHR43236:SF1">
    <property type="entry name" value="BLL7220 PROTEIN"/>
    <property type="match status" value="1"/>
</dbReference>
<evidence type="ECO:0000313" key="3">
    <source>
        <dbReference type="Proteomes" id="UP000177528"/>
    </source>
</evidence>
<name>A0A1G1X2R5_9BACT</name>
<reference evidence="2 3" key="1">
    <citation type="journal article" date="2016" name="Nat. Commun.">
        <title>Thousands of microbial genomes shed light on interconnected biogeochemical processes in an aquifer system.</title>
        <authorList>
            <person name="Anantharaman K."/>
            <person name="Brown C.T."/>
            <person name="Hug L.A."/>
            <person name="Sharon I."/>
            <person name="Castelle C.J."/>
            <person name="Probst A.J."/>
            <person name="Thomas B.C."/>
            <person name="Singh A."/>
            <person name="Wilkins M.J."/>
            <person name="Karaoz U."/>
            <person name="Brodie E.L."/>
            <person name="Williams K.H."/>
            <person name="Hubbard S.S."/>
            <person name="Banfield J.F."/>
        </authorList>
    </citation>
    <scope>NUCLEOTIDE SEQUENCE [LARGE SCALE GENOMIC DNA]</scope>
</reference>
<sequence length="205" mass="23719">MLTSPTTDVLQIKTSHERLLLPNQFSYFDTLKKWEHHYRDRVNSILSEAKSFSLPITPEPFESYFSGFEFTYIPFDNSAQPKLDGCWDRNEGQIRIFYSSNAPEVRQRFTITHELIHVYQAFDPEFLAEMEAIKSPQQREQLMERIANKTAAYYLAPLPLLAAEAKTTPHILSLAAMFGVSTQAMEICLKDYGIVIDEKAYKPPW</sequence>
<comment type="caution">
    <text evidence="2">The sequence shown here is derived from an EMBL/GenBank/DDBJ whole genome shotgun (WGS) entry which is preliminary data.</text>
</comment>
<feature type="domain" description="IrrE N-terminal-like" evidence="1">
    <location>
        <begin position="93"/>
        <end position="187"/>
    </location>
</feature>
<dbReference type="Pfam" id="PF06114">
    <property type="entry name" value="Peptidase_M78"/>
    <property type="match status" value="1"/>
</dbReference>
<accession>A0A1G1X2R5</accession>
<evidence type="ECO:0000259" key="1">
    <source>
        <dbReference type="Pfam" id="PF06114"/>
    </source>
</evidence>
<protein>
    <recommendedName>
        <fullName evidence="1">IrrE N-terminal-like domain-containing protein</fullName>
    </recommendedName>
</protein>
<proteinExistence type="predicted"/>
<evidence type="ECO:0000313" key="2">
    <source>
        <dbReference type="EMBL" id="OGY34312.1"/>
    </source>
</evidence>
<organism evidence="2 3">
    <name type="scientific">Candidatus Andersenbacteria bacterium RIFCSPHIGHO2_12_FULL_45_11</name>
    <dbReference type="NCBI Taxonomy" id="1797281"/>
    <lineage>
        <taxon>Bacteria</taxon>
        <taxon>Candidatus Anderseniibacteriota</taxon>
    </lineage>
</organism>
<dbReference type="Proteomes" id="UP000177528">
    <property type="component" value="Unassembled WGS sequence"/>
</dbReference>